<dbReference type="Proteomes" id="UP000320762">
    <property type="component" value="Unassembled WGS sequence"/>
</dbReference>
<feature type="region of interest" description="Disordered" evidence="1">
    <location>
        <begin position="160"/>
        <end position="276"/>
    </location>
</feature>
<evidence type="ECO:0000313" key="2">
    <source>
        <dbReference type="EMBL" id="TRM61220.1"/>
    </source>
</evidence>
<proteinExistence type="predicted"/>
<gene>
    <name evidence="2" type="ORF">BD626DRAFT_599108</name>
</gene>
<organism evidence="2 3">
    <name type="scientific">Schizophyllum amplum</name>
    <dbReference type="NCBI Taxonomy" id="97359"/>
    <lineage>
        <taxon>Eukaryota</taxon>
        <taxon>Fungi</taxon>
        <taxon>Dikarya</taxon>
        <taxon>Basidiomycota</taxon>
        <taxon>Agaricomycotina</taxon>
        <taxon>Agaricomycetes</taxon>
        <taxon>Agaricomycetidae</taxon>
        <taxon>Agaricales</taxon>
        <taxon>Schizophyllaceae</taxon>
        <taxon>Schizophyllum</taxon>
    </lineage>
</organism>
<dbReference type="AlphaFoldDB" id="A0A550C8T5"/>
<feature type="compositionally biased region" description="Low complexity" evidence="1">
    <location>
        <begin position="227"/>
        <end position="238"/>
    </location>
</feature>
<sequence>MYSPVSSTTSLKRSHRYRPASEAEDVSRLLDPWYATGSSGSEDGDDEIAVYVDSRGELHDPSFRPFPALDHLMQMPHNQAWRARHTVRRAPVADDDEVEAFLRERECGCNHAYACARPCDCARSVCSAAARRSPPPDAVEQRHVAFSPCSSKKRKASFSSAFTRKTRSSTSSSDFSLDSHTSHWSSSTESLRVPEVSRAEEVGEADFMMSTEDDEEPDVDDAKSSDRASSPRPGGSSRFGWQSSTSLSDQVRQQAQDPAAPREPLATNHGDPATLR</sequence>
<keyword evidence="3" id="KW-1185">Reference proteome</keyword>
<feature type="compositionally biased region" description="Polar residues" evidence="1">
    <location>
        <begin position="1"/>
        <end position="11"/>
    </location>
</feature>
<name>A0A550C8T5_9AGAR</name>
<feature type="compositionally biased region" description="Polar residues" evidence="1">
    <location>
        <begin position="239"/>
        <end position="256"/>
    </location>
</feature>
<evidence type="ECO:0000313" key="3">
    <source>
        <dbReference type="Proteomes" id="UP000320762"/>
    </source>
</evidence>
<feature type="compositionally biased region" description="Low complexity" evidence="1">
    <location>
        <begin position="160"/>
        <end position="191"/>
    </location>
</feature>
<dbReference type="EMBL" id="VDMD01000017">
    <property type="protein sequence ID" value="TRM61220.1"/>
    <property type="molecule type" value="Genomic_DNA"/>
</dbReference>
<evidence type="ECO:0000256" key="1">
    <source>
        <dbReference type="SAM" id="MobiDB-lite"/>
    </source>
</evidence>
<feature type="region of interest" description="Disordered" evidence="1">
    <location>
        <begin position="1"/>
        <end position="25"/>
    </location>
</feature>
<reference evidence="2 3" key="1">
    <citation type="journal article" date="2019" name="New Phytol.">
        <title>Comparative genomics reveals unique wood-decay strategies and fruiting body development in the Schizophyllaceae.</title>
        <authorList>
            <person name="Almasi E."/>
            <person name="Sahu N."/>
            <person name="Krizsan K."/>
            <person name="Balint B."/>
            <person name="Kovacs G.M."/>
            <person name="Kiss B."/>
            <person name="Cseklye J."/>
            <person name="Drula E."/>
            <person name="Henrissat B."/>
            <person name="Nagy I."/>
            <person name="Chovatia M."/>
            <person name="Adam C."/>
            <person name="LaButti K."/>
            <person name="Lipzen A."/>
            <person name="Riley R."/>
            <person name="Grigoriev I.V."/>
            <person name="Nagy L.G."/>
        </authorList>
    </citation>
    <scope>NUCLEOTIDE SEQUENCE [LARGE SCALE GENOMIC DNA]</scope>
    <source>
        <strain evidence="2 3">NL-1724</strain>
    </source>
</reference>
<dbReference type="OrthoDB" id="3021720at2759"/>
<protein>
    <submittedName>
        <fullName evidence="2">Uncharacterized protein</fullName>
    </submittedName>
</protein>
<comment type="caution">
    <text evidence="2">The sequence shown here is derived from an EMBL/GenBank/DDBJ whole genome shotgun (WGS) entry which is preliminary data.</text>
</comment>
<accession>A0A550C8T5</accession>